<gene>
    <name evidence="1" type="ORF">ILUMI_26588</name>
</gene>
<protein>
    <recommendedName>
        <fullName evidence="3">Transposase</fullName>
    </recommendedName>
</protein>
<dbReference type="Proteomes" id="UP000801492">
    <property type="component" value="Unassembled WGS sequence"/>
</dbReference>
<accession>A0A8K0C5L1</accession>
<proteinExistence type="predicted"/>
<evidence type="ECO:0000313" key="2">
    <source>
        <dbReference type="Proteomes" id="UP000801492"/>
    </source>
</evidence>
<reference evidence="1" key="1">
    <citation type="submission" date="2019-08" db="EMBL/GenBank/DDBJ databases">
        <title>The genome of the North American firefly Photinus pyralis.</title>
        <authorList>
            <consortium name="Photinus pyralis genome working group"/>
            <person name="Fallon T.R."/>
            <person name="Sander Lower S.E."/>
            <person name="Weng J.-K."/>
        </authorList>
    </citation>
    <scope>NUCLEOTIDE SEQUENCE</scope>
    <source>
        <strain evidence="1">TRF0915ILg1</strain>
        <tissue evidence="1">Whole body</tissue>
    </source>
</reference>
<dbReference type="OrthoDB" id="10025891at2759"/>
<evidence type="ECO:0008006" key="3">
    <source>
        <dbReference type="Google" id="ProtNLM"/>
    </source>
</evidence>
<evidence type="ECO:0000313" key="1">
    <source>
        <dbReference type="EMBL" id="KAF2879589.1"/>
    </source>
</evidence>
<comment type="caution">
    <text evidence="1">The sequence shown here is derived from an EMBL/GenBank/DDBJ whole genome shotgun (WGS) entry which is preliminary data.</text>
</comment>
<dbReference type="Gene3D" id="3.30.420.10">
    <property type="entry name" value="Ribonuclease H-like superfamily/Ribonuclease H"/>
    <property type="match status" value="1"/>
</dbReference>
<keyword evidence="2" id="KW-1185">Reference proteome</keyword>
<dbReference type="InterPro" id="IPR036397">
    <property type="entry name" value="RNaseH_sf"/>
</dbReference>
<dbReference type="EMBL" id="VTPC01091135">
    <property type="protein sequence ID" value="KAF2879589.1"/>
    <property type="molecule type" value="Genomic_DNA"/>
</dbReference>
<dbReference type="AlphaFoldDB" id="A0A8K0C5L1"/>
<sequence>MDDESHFSFDGSDTANNKHFYYKEGENVDPEVHFKRHKKFQSKVFVWLAISSREHSSAFICPSGNSINGNIYEKYCVRSRLARFIRNKPSDGNNGLLPYPANVIAAYENLNINYVPKEKNVPNVSQLKPIERFGRNLKREVYSGG</sequence>
<organism evidence="1 2">
    <name type="scientific">Ignelater luminosus</name>
    <name type="common">Cucubano</name>
    <name type="synonym">Pyrophorus luminosus</name>
    <dbReference type="NCBI Taxonomy" id="2038154"/>
    <lineage>
        <taxon>Eukaryota</taxon>
        <taxon>Metazoa</taxon>
        <taxon>Ecdysozoa</taxon>
        <taxon>Arthropoda</taxon>
        <taxon>Hexapoda</taxon>
        <taxon>Insecta</taxon>
        <taxon>Pterygota</taxon>
        <taxon>Neoptera</taxon>
        <taxon>Endopterygota</taxon>
        <taxon>Coleoptera</taxon>
        <taxon>Polyphaga</taxon>
        <taxon>Elateriformia</taxon>
        <taxon>Elateroidea</taxon>
        <taxon>Elateridae</taxon>
        <taxon>Agrypninae</taxon>
        <taxon>Pyrophorini</taxon>
        <taxon>Ignelater</taxon>
    </lineage>
</organism>
<dbReference type="GO" id="GO:0003676">
    <property type="term" value="F:nucleic acid binding"/>
    <property type="evidence" value="ECO:0007669"/>
    <property type="project" value="InterPro"/>
</dbReference>
<name>A0A8K0C5L1_IGNLU</name>